<name>A0A812J1N9_SYMPI</name>
<feature type="compositionally biased region" description="Low complexity" evidence="2">
    <location>
        <begin position="314"/>
        <end position="325"/>
    </location>
</feature>
<dbReference type="Proteomes" id="UP000649617">
    <property type="component" value="Unassembled WGS sequence"/>
</dbReference>
<evidence type="ECO:0000256" key="1">
    <source>
        <dbReference type="SAM" id="Coils"/>
    </source>
</evidence>
<evidence type="ECO:0000313" key="4">
    <source>
        <dbReference type="Proteomes" id="UP000649617"/>
    </source>
</evidence>
<evidence type="ECO:0000256" key="2">
    <source>
        <dbReference type="SAM" id="MobiDB-lite"/>
    </source>
</evidence>
<reference evidence="3" key="1">
    <citation type="submission" date="2021-02" db="EMBL/GenBank/DDBJ databases">
        <authorList>
            <person name="Dougan E. K."/>
            <person name="Rhodes N."/>
            <person name="Thang M."/>
            <person name="Chan C."/>
        </authorList>
    </citation>
    <scope>NUCLEOTIDE SEQUENCE</scope>
</reference>
<proteinExistence type="predicted"/>
<keyword evidence="1" id="KW-0175">Coiled coil</keyword>
<organism evidence="3 4">
    <name type="scientific">Symbiodinium pilosum</name>
    <name type="common">Dinoflagellate</name>
    <dbReference type="NCBI Taxonomy" id="2952"/>
    <lineage>
        <taxon>Eukaryota</taxon>
        <taxon>Sar</taxon>
        <taxon>Alveolata</taxon>
        <taxon>Dinophyceae</taxon>
        <taxon>Suessiales</taxon>
        <taxon>Symbiodiniaceae</taxon>
        <taxon>Symbiodinium</taxon>
    </lineage>
</organism>
<feature type="region of interest" description="Disordered" evidence="2">
    <location>
        <begin position="285"/>
        <end position="333"/>
    </location>
</feature>
<comment type="caution">
    <text evidence="3">The sequence shown here is derived from an EMBL/GenBank/DDBJ whole genome shotgun (WGS) entry which is preliminary data.</text>
</comment>
<feature type="coiled-coil region" evidence="1">
    <location>
        <begin position="99"/>
        <end position="126"/>
    </location>
</feature>
<dbReference type="EMBL" id="CAJNIZ010001585">
    <property type="protein sequence ID" value="CAE7194747.1"/>
    <property type="molecule type" value="Genomic_DNA"/>
</dbReference>
<sequence>EAKETEVDDAAFENNFLYRTLCQSLLERALKLLSEMQRDELLSLKRAYAAEQRIALQHLCQLETDLVEKVVQQDLQEFEVQLASRLLSESERQITEEHQRQASRVNEDVAKQLEQYRRQVAEEDQATVRDRHKWVMSRIVFLQANGTVNPNDRALLSRLRAELHACDSKIDAFNALMAPARSATPDQGGDVSSRRPPSSGRKRRSSDELAAAEVPGTTHGLPEEPLPLGLAALGLRPNRAAMPFGRESPDFGVKAPPHPMDWAFNSPPPRHSLGTRLKADYLVPKTPYGMQDAPVSQVGDLGPAGSPPRPPMKMSPSTRTRTTRLPPVPLTAR</sequence>
<evidence type="ECO:0000313" key="3">
    <source>
        <dbReference type="EMBL" id="CAE7194747.1"/>
    </source>
</evidence>
<feature type="non-terminal residue" evidence="3">
    <location>
        <position position="333"/>
    </location>
</feature>
<gene>
    <name evidence="3" type="ORF">SPIL2461_LOCUS1612</name>
</gene>
<protein>
    <submittedName>
        <fullName evidence="3">Uncharacterized protein</fullName>
    </submittedName>
</protein>
<feature type="region of interest" description="Disordered" evidence="2">
    <location>
        <begin position="180"/>
        <end position="225"/>
    </location>
</feature>
<dbReference type="AlphaFoldDB" id="A0A812J1N9"/>
<dbReference type="OrthoDB" id="432733at2759"/>
<accession>A0A812J1N9</accession>
<keyword evidence="4" id="KW-1185">Reference proteome</keyword>